<evidence type="ECO:0000313" key="1">
    <source>
        <dbReference type="EMBL" id="CAK0888276.1"/>
    </source>
</evidence>
<sequence>MKGEAAPKGQPRALVEGFENSQFAAVVGCCCCSSTFSLFMLLFAYCKSIPINSQVTVDVVHELLGGQFRLLASDMPHQQQPSIVEAAINQLDGDPWEGVAAAADSTLTWGSADAAKVVALMYNVTKVNGVWENVPEKLRGVFWMRGNGVPEEVAVLQYGLWSETSLMYLVPSSPFSWSWPKGKPAKAPYGGNLYTPDSTYFSAMKLTEGQTGEGVRPPPTFSYGWSSPSLTNALLQVHPGDNLLDELINLNALTDGIGPSWGTGEFRLIEDTPDGIQWNRDIRWGIGGCQCLDFGGYDLVKIIDGNGATVQPNYDEFIDYMGDVPLILWTGHKSSSSGADNISSPAGKL</sequence>
<proteinExistence type="predicted"/>
<gene>
    <name evidence="1" type="ORF">PCOR1329_LOCUS69093</name>
</gene>
<dbReference type="EMBL" id="CAUYUJ010019051">
    <property type="protein sequence ID" value="CAK0888276.1"/>
    <property type="molecule type" value="Genomic_DNA"/>
</dbReference>
<evidence type="ECO:0008006" key="3">
    <source>
        <dbReference type="Google" id="ProtNLM"/>
    </source>
</evidence>
<dbReference type="Proteomes" id="UP001189429">
    <property type="component" value="Unassembled WGS sequence"/>
</dbReference>
<keyword evidence="2" id="KW-1185">Reference proteome</keyword>
<name>A0ABN9WNP2_9DINO</name>
<organism evidence="1 2">
    <name type="scientific">Prorocentrum cordatum</name>
    <dbReference type="NCBI Taxonomy" id="2364126"/>
    <lineage>
        <taxon>Eukaryota</taxon>
        <taxon>Sar</taxon>
        <taxon>Alveolata</taxon>
        <taxon>Dinophyceae</taxon>
        <taxon>Prorocentrales</taxon>
        <taxon>Prorocentraceae</taxon>
        <taxon>Prorocentrum</taxon>
    </lineage>
</organism>
<protein>
    <recommendedName>
        <fullName evidence="3">Phospholipase B-like</fullName>
    </recommendedName>
</protein>
<accession>A0ABN9WNP2</accession>
<evidence type="ECO:0000313" key="2">
    <source>
        <dbReference type="Proteomes" id="UP001189429"/>
    </source>
</evidence>
<comment type="caution">
    <text evidence="1">The sequence shown here is derived from an EMBL/GenBank/DDBJ whole genome shotgun (WGS) entry which is preliminary data.</text>
</comment>
<reference evidence="1" key="1">
    <citation type="submission" date="2023-10" db="EMBL/GenBank/DDBJ databases">
        <authorList>
            <person name="Chen Y."/>
            <person name="Shah S."/>
            <person name="Dougan E. K."/>
            <person name="Thang M."/>
            <person name="Chan C."/>
        </authorList>
    </citation>
    <scope>NUCLEOTIDE SEQUENCE [LARGE SCALE GENOMIC DNA]</scope>
</reference>